<dbReference type="EMBL" id="LAZR01011461">
    <property type="protein sequence ID" value="KKM61559.1"/>
    <property type="molecule type" value="Genomic_DNA"/>
</dbReference>
<feature type="region of interest" description="Disordered" evidence="1">
    <location>
        <begin position="1"/>
        <end position="21"/>
    </location>
</feature>
<accession>A0A0F9IVY6</accession>
<comment type="caution">
    <text evidence="2">The sequence shown here is derived from an EMBL/GenBank/DDBJ whole genome shotgun (WGS) entry which is preliminary data.</text>
</comment>
<evidence type="ECO:0008006" key="3">
    <source>
        <dbReference type="Google" id="ProtNLM"/>
    </source>
</evidence>
<evidence type="ECO:0000256" key="1">
    <source>
        <dbReference type="SAM" id="MobiDB-lite"/>
    </source>
</evidence>
<protein>
    <recommendedName>
        <fullName evidence="3">Galectin</fullName>
    </recommendedName>
</protein>
<reference evidence="2" key="1">
    <citation type="journal article" date="2015" name="Nature">
        <title>Complex archaea that bridge the gap between prokaryotes and eukaryotes.</title>
        <authorList>
            <person name="Spang A."/>
            <person name="Saw J.H."/>
            <person name="Jorgensen S.L."/>
            <person name="Zaremba-Niedzwiedzka K."/>
            <person name="Martijn J."/>
            <person name="Lind A.E."/>
            <person name="van Eijk R."/>
            <person name="Schleper C."/>
            <person name="Guy L."/>
            <person name="Ettema T.J."/>
        </authorList>
    </citation>
    <scope>NUCLEOTIDE SEQUENCE</scope>
</reference>
<sequence length="63" mass="7534">MKRKFKLTKHNTKPQMNWGGNDDTRNHLKIGEIYNVEVEVHSWHTKLLIDGKKFNHVCFEEVL</sequence>
<organism evidence="2">
    <name type="scientific">marine sediment metagenome</name>
    <dbReference type="NCBI Taxonomy" id="412755"/>
    <lineage>
        <taxon>unclassified sequences</taxon>
        <taxon>metagenomes</taxon>
        <taxon>ecological metagenomes</taxon>
    </lineage>
</organism>
<gene>
    <name evidence="2" type="ORF">LCGC14_1530510</name>
</gene>
<proteinExistence type="predicted"/>
<evidence type="ECO:0000313" key="2">
    <source>
        <dbReference type="EMBL" id="KKM61559.1"/>
    </source>
</evidence>
<dbReference type="AlphaFoldDB" id="A0A0F9IVY6"/>
<feature type="compositionally biased region" description="Basic residues" evidence="1">
    <location>
        <begin position="1"/>
        <end position="12"/>
    </location>
</feature>
<name>A0A0F9IVY6_9ZZZZ</name>